<name>A0A1U8HVE9_GOSHI</name>
<proteinExistence type="predicted"/>
<dbReference type="PANTHER" id="PTHR46148:SF44">
    <property type="entry name" value="GAG-POL POLYPROTEIN"/>
    <property type="match status" value="1"/>
</dbReference>
<accession>A0A1U8HVE9</accession>
<feature type="domain" description="Tf2-1-like SH3-like" evidence="1">
    <location>
        <begin position="69"/>
        <end position="118"/>
    </location>
</feature>
<dbReference type="GeneID" id="107889969"/>
<dbReference type="AlphaFoldDB" id="A0A1U8HVE9"/>
<dbReference type="KEGG" id="ghi:107889969"/>
<dbReference type="Proteomes" id="UP000818029">
    <property type="component" value="Chromosome A09"/>
</dbReference>
<dbReference type="STRING" id="3635.A0A1U8HVE9"/>
<dbReference type="Pfam" id="PF24626">
    <property type="entry name" value="SH3_Tf2-1"/>
    <property type="match status" value="1"/>
</dbReference>
<reference evidence="3" key="2">
    <citation type="submission" date="2025-08" db="UniProtKB">
        <authorList>
            <consortium name="RefSeq"/>
        </authorList>
    </citation>
    <scope>IDENTIFICATION</scope>
</reference>
<reference evidence="2" key="1">
    <citation type="journal article" date="2020" name="Nat. Genet.">
        <title>Genomic diversifications of five Gossypium allopolyploid species and their impact on cotton improvement.</title>
        <authorList>
            <person name="Chen Z.J."/>
            <person name="Sreedasyam A."/>
            <person name="Ando A."/>
            <person name="Song Q."/>
            <person name="De Santiago L.M."/>
            <person name="Hulse-Kemp A.M."/>
            <person name="Ding M."/>
            <person name="Ye W."/>
            <person name="Kirkbride R.C."/>
            <person name="Jenkins J."/>
            <person name="Plott C."/>
            <person name="Lovell J."/>
            <person name="Lin Y.M."/>
            <person name="Vaughn R."/>
            <person name="Liu B."/>
            <person name="Simpson S."/>
            <person name="Scheffler B.E."/>
            <person name="Wen L."/>
            <person name="Saski C.A."/>
            <person name="Grover C.E."/>
            <person name="Hu G."/>
            <person name="Conover J.L."/>
            <person name="Carlson J.W."/>
            <person name="Shu S."/>
            <person name="Boston L.B."/>
            <person name="Williams M."/>
            <person name="Peterson D.G."/>
            <person name="McGee K."/>
            <person name="Jones D.C."/>
            <person name="Wendel J.F."/>
            <person name="Stelly D.M."/>
            <person name="Grimwood J."/>
            <person name="Schmutz J."/>
        </authorList>
    </citation>
    <scope>NUCLEOTIDE SEQUENCE [LARGE SCALE GENOMIC DNA]</scope>
    <source>
        <strain evidence="2">cv. TM-1</strain>
    </source>
</reference>
<keyword evidence="2" id="KW-1185">Reference proteome</keyword>
<dbReference type="InterPro" id="IPR056924">
    <property type="entry name" value="SH3_Tf2-1"/>
</dbReference>
<evidence type="ECO:0000313" key="2">
    <source>
        <dbReference type="Proteomes" id="UP000818029"/>
    </source>
</evidence>
<dbReference type="RefSeq" id="XP_016669991.1">
    <property type="nucleotide sequence ID" value="XM_016814502.1"/>
</dbReference>
<sequence>MAPYKALHGRWCRTPLCWTELRERRVLSLELVSKTDNTVKVICDCLKAASNRQNFYADLKRKDIDFSIGDQEFLKVSPWKKALRFGRRGKLSPKFIGPYCILKRVGPIVYQLELPSKLLDPTNVTIDEIELWPNLTFDEEPVQILEQNIRVPRKKTIPLVKILWRNHGTKEAM</sequence>
<organism evidence="2 3">
    <name type="scientific">Gossypium hirsutum</name>
    <name type="common">Upland cotton</name>
    <name type="synonym">Gossypium mexicanum</name>
    <dbReference type="NCBI Taxonomy" id="3635"/>
    <lineage>
        <taxon>Eukaryota</taxon>
        <taxon>Viridiplantae</taxon>
        <taxon>Streptophyta</taxon>
        <taxon>Embryophyta</taxon>
        <taxon>Tracheophyta</taxon>
        <taxon>Spermatophyta</taxon>
        <taxon>Magnoliopsida</taxon>
        <taxon>eudicotyledons</taxon>
        <taxon>Gunneridae</taxon>
        <taxon>Pentapetalae</taxon>
        <taxon>rosids</taxon>
        <taxon>malvids</taxon>
        <taxon>Malvales</taxon>
        <taxon>Malvaceae</taxon>
        <taxon>Malvoideae</taxon>
        <taxon>Gossypium</taxon>
    </lineage>
</organism>
<evidence type="ECO:0000313" key="3">
    <source>
        <dbReference type="RefSeq" id="XP_016669991.1"/>
    </source>
</evidence>
<protein>
    <recommendedName>
        <fullName evidence="1">Tf2-1-like SH3-like domain-containing protein</fullName>
    </recommendedName>
</protein>
<dbReference type="PaxDb" id="3635-A0A1U8HVE9"/>
<gene>
    <name evidence="3" type="primary">LOC107889969</name>
</gene>
<dbReference type="PANTHER" id="PTHR46148">
    <property type="entry name" value="CHROMO DOMAIN-CONTAINING PROTEIN"/>
    <property type="match status" value="1"/>
</dbReference>
<evidence type="ECO:0000259" key="1">
    <source>
        <dbReference type="Pfam" id="PF24626"/>
    </source>
</evidence>